<dbReference type="OrthoDB" id="3779334at2"/>
<gene>
    <name evidence="1" type="ORF">UO65_1012</name>
</gene>
<evidence type="ECO:0000313" key="2">
    <source>
        <dbReference type="Proteomes" id="UP000019277"/>
    </source>
</evidence>
<keyword evidence="2" id="KW-1185">Reference proteome</keyword>
<dbReference type="SUPFAM" id="SSF55961">
    <property type="entry name" value="Bet v1-like"/>
    <property type="match status" value="1"/>
</dbReference>
<dbReference type="InterPro" id="IPR019587">
    <property type="entry name" value="Polyketide_cyclase/dehydratase"/>
</dbReference>
<name>W7IS15_9PSEU</name>
<protein>
    <submittedName>
        <fullName evidence="1">Cyclase/dehydrase</fullName>
    </submittedName>
</protein>
<dbReference type="InterPro" id="IPR023393">
    <property type="entry name" value="START-like_dom_sf"/>
</dbReference>
<organism evidence="1 2">
    <name type="scientific">Actinokineospora spheciospongiae</name>
    <dbReference type="NCBI Taxonomy" id="909613"/>
    <lineage>
        <taxon>Bacteria</taxon>
        <taxon>Bacillati</taxon>
        <taxon>Actinomycetota</taxon>
        <taxon>Actinomycetes</taxon>
        <taxon>Pseudonocardiales</taxon>
        <taxon>Pseudonocardiaceae</taxon>
        <taxon>Actinokineospora</taxon>
    </lineage>
</organism>
<dbReference type="STRING" id="909613.UO65_1012"/>
<evidence type="ECO:0000313" key="1">
    <source>
        <dbReference type="EMBL" id="EWC63715.1"/>
    </source>
</evidence>
<proteinExistence type="predicted"/>
<dbReference type="Pfam" id="PF10604">
    <property type="entry name" value="Polyketide_cyc2"/>
    <property type="match status" value="1"/>
</dbReference>
<comment type="caution">
    <text evidence="1">The sequence shown here is derived from an EMBL/GenBank/DDBJ whole genome shotgun (WGS) entry which is preliminary data.</text>
</comment>
<dbReference type="AlphaFoldDB" id="W7IS15"/>
<sequence length="163" mass="17919">MRYRDCPTVEVTERIETTPEAAWALVTDIDLPARHSPELQSVAWVGDADRVAVGNRFVGHNRHPRMGEWSTESVVVEVEDGRRWVWRVTAAGSTIATWGFEVDPGRGAVLVRQWGRMGPDPSGLTAVIASMPDKEGRIIAHRLGEWEAGIRANLAGIRAELGG</sequence>
<reference evidence="1 2" key="1">
    <citation type="journal article" date="2014" name="Genome Announc.">
        <title>Draft Genome Sequence of the Antitrypanosomally Active Sponge-Associated Bacterium Actinokineospora sp. Strain EG49.</title>
        <authorList>
            <person name="Harjes J."/>
            <person name="Ryu T."/>
            <person name="Abdelmohsen U.R."/>
            <person name="Moitinho-Silva L."/>
            <person name="Horn H."/>
            <person name="Ravasi T."/>
            <person name="Hentschel U."/>
        </authorList>
    </citation>
    <scope>NUCLEOTIDE SEQUENCE [LARGE SCALE GENOMIC DNA]</scope>
    <source>
        <strain evidence="1 2">EG49</strain>
    </source>
</reference>
<accession>W7IS15</accession>
<dbReference type="eggNOG" id="COG3832">
    <property type="taxonomic scope" value="Bacteria"/>
</dbReference>
<dbReference type="EMBL" id="AYXG01000039">
    <property type="protein sequence ID" value="EWC63715.1"/>
    <property type="molecule type" value="Genomic_DNA"/>
</dbReference>
<dbReference type="Proteomes" id="UP000019277">
    <property type="component" value="Unassembled WGS sequence"/>
</dbReference>
<dbReference type="RefSeq" id="WP_035279134.1">
    <property type="nucleotide sequence ID" value="NZ_AYXG01000039.1"/>
</dbReference>
<dbReference type="Gene3D" id="3.30.530.20">
    <property type="match status" value="1"/>
</dbReference>
<dbReference type="CDD" id="cd07812">
    <property type="entry name" value="SRPBCC"/>
    <property type="match status" value="1"/>
</dbReference>